<evidence type="ECO:0000313" key="7">
    <source>
        <dbReference type="EMBL" id="AWV88887.1"/>
    </source>
</evidence>
<evidence type="ECO:0000256" key="4">
    <source>
        <dbReference type="ARBA" id="ARBA00022989"/>
    </source>
</evidence>
<feature type="transmembrane region" description="Helical" evidence="6">
    <location>
        <begin position="105"/>
        <end position="128"/>
    </location>
</feature>
<gene>
    <name evidence="7" type="ORF">DN745_05855</name>
</gene>
<dbReference type="EMBL" id="CP030032">
    <property type="protein sequence ID" value="AWV88887.1"/>
    <property type="molecule type" value="Genomic_DNA"/>
</dbReference>
<dbReference type="PANTHER" id="PTHR23291:SF50">
    <property type="entry name" value="PROTEIN LIFEGUARD 4"/>
    <property type="match status" value="1"/>
</dbReference>
<feature type="transmembrane region" description="Helical" evidence="6">
    <location>
        <begin position="191"/>
        <end position="208"/>
    </location>
</feature>
<feature type="transmembrane region" description="Helical" evidence="6">
    <location>
        <begin position="166"/>
        <end position="185"/>
    </location>
</feature>
<keyword evidence="8" id="KW-1185">Reference proteome</keyword>
<evidence type="ECO:0000256" key="5">
    <source>
        <dbReference type="ARBA" id="ARBA00023136"/>
    </source>
</evidence>
<keyword evidence="5 6" id="KW-0472">Membrane</keyword>
<accession>A0A2Z4FIM7</accession>
<dbReference type="OrthoDB" id="5177430at2"/>
<feature type="transmembrane region" description="Helical" evidence="6">
    <location>
        <begin position="74"/>
        <end position="93"/>
    </location>
</feature>
<dbReference type="PANTHER" id="PTHR23291">
    <property type="entry name" value="BAX INHIBITOR-RELATED"/>
    <property type="match status" value="1"/>
</dbReference>
<comment type="similarity">
    <text evidence="2 6">Belongs to the BI1 family.</text>
</comment>
<evidence type="ECO:0000256" key="1">
    <source>
        <dbReference type="ARBA" id="ARBA00004141"/>
    </source>
</evidence>
<proteinExistence type="inferred from homology"/>
<protein>
    <submittedName>
        <fullName evidence="7">Permease</fullName>
    </submittedName>
</protein>
<feature type="transmembrane region" description="Helical" evidence="6">
    <location>
        <begin position="220"/>
        <end position="238"/>
    </location>
</feature>
<feature type="transmembrane region" description="Helical" evidence="6">
    <location>
        <begin position="134"/>
        <end position="154"/>
    </location>
</feature>
<dbReference type="RefSeq" id="WP_111332946.1">
    <property type="nucleotide sequence ID" value="NZ_CP030032.1"/>
</dbReference>
<sequence length="245" mass="26721">MTQHPYHNEHDPGAYYGGGVANAASAVLDERLAFMRRTYLHLGGAIALFVAFTTLLINSPIAEPLIKMMVGGRFSWLIVMALFIGTGMLADWWARNMNSRPMQYLGLTLGVVSYAVVFVPMMYMAAFYSSAHVLPTAALITLSVFSVLTGFVLVSKRDFSALRTGLVVMSALAMAAIVAGVRFGFSLGLGFSILMVGLSAGYVVYYTSNVLHHYRTDQHVAAALALFSSIAMMFWYILSLVMGRD</sequence>
<feature type="transmembrane region" description="Helical" evidence="6">
    <location>
        <begin position="39"/>
        <end position="62"/>
    </location>
</feature>
<comment type="subcellular location">
    <subcellularLocation>
        <location evidence="1">Membrane</location>
        <topology evidence="1">Multi-pass membrane protein</topology>
    </subcellularLocation>
</comment>
<evidence type="ECO:0000256" key="2">
    <source>
        <dbReference type="ARBA" id="ARBA00010350"/>
    </source>
</evidence>
<evidence type="ECO:0000313" key="8">
    <source>
        <dbReference type="Proteomes" id="UP000249799"/>
    </source>
</evidence>
<organism evidence="7 8">
    <name type="scientific">Bradymonas sediminis</name>
    <dbReference type="NCBI Taxonomy" id="1548548"/>
    <lineage>
        <taxon>Bacteria</taxon>
        <taxon>Deltaproteobacteria</taxon>
        <taxon>Bradymonadales</taxon>
        <taxon>Bradymonadaceae</taxon>
        <taxon>Bradymonas</taxon>
    </lineage>
</organism>
<dbReference type="Proteomes" id="UP000249799">
    <property type="component" value="Chromosome"/>
</dbReference>
<reference evidence="7 8" key="1">
    <citation type="submission" date="2018-06" db="EMBL/GenBank/DDBJ databases">
        <title>Lujinxingia sediminis gen. nov. sp. nov., a new facultative anaerobic member of the class Deltaproteobacteria, and proposal of Lujinxingaceae fam. nov.</title>
        <authorList>
            <person name="Guo L.-Y."/>
            <person name="Li C.-M."/>
            <person name="Wang S."/>
            <person name="Du Z.-J."/>
        </authorList>
    </citation>
    <scope>NUCLEOTIDE SEQUENCE [LARGE SCALE GENOMIC DNA]</scope>
    <source>
        <strain evidence="7 8">FA350</strain>
    </source>
</reference>
<name>A0A2Z4FIM7_9DELT</name>
<dbReference type="AlphaFoldDB" id="A0A2Z4FIM7"/>
<keyword evidence="4 6" id="KW-1133">Transmembrane helix</keyword>
<evidence type="ECO:0000256" key="3">
    <source>
        <dbReference type="ARBA" id="ARBA00022692"/>
    </source>
</evidence>
<dbReference type="GO" id="GO:0005886">
    <property type="term" value="C:plasma membrane"/>
    <property type="evidence" value="ECO:0007669"/>
    <property type="project" value="TreeGrafter"/>
</dbReference>
<dbReference type="Pfam" id="PF01027">
    <property type="entry name" value="Bax1-I"/>
    <property type="match status" value="1"/>
</dbReference>
<dbReference type="KEGG" id="bsed:DN745_05855"/>
<evidence type="ECO:0000256" key="6">
    <source>
        <dbReference type="RuleBase" id="RU004379"/>
    </source>
</evidence>
<keyword evidence="3 6" id="KW-0812">Transmembrane</keyword>
<dbReference type="InterPro" id="IPR006214">
    <property type="entry name" value="Bax_inhibitor_1-related"/>
</dbReference>